<accession>A0ACB9WA36</accession>
<dbReference type="EMBL" id="CM043801">
    <property type="protein sequence ID" value="KAI4810135.1"/>
    <property type="molecule type" value="Genomic_DNA"/>
</dbReference>
<reference evidence="1" key="1">
    <citation type="submission" date="2022-05" db="EMBL/GenBank/DDBJ databases">
        <title>Chromosome-level genome of Chaenocephalus aceratus.</title>
        <authorList>
            <person name="Park H."/>
        </authorList>
    </citation>
    <scope>NUCLEOTIDE SEQUENCE</scope>
    <source>
        <strain evidence="1">KU_202001</strain>
    </source>
</reference>
<name>A0ACB9WA36_CHAAC</name>
<evidence type="ECO:0000313" key="2">
    <source>
        <dbReference type="Proteomes" id="UP001057452"/>
    </source>
</evidence>
<organism evidence="1 2">
    <name type="scientific">Chaenocephalus aceratus</name>
    <name type="common">Blackfin icefish</name>
    <name type="synonym">Chaenichthys aceratus</name>
    <dbReference type="NCBI Taxonomy" id="36190"/>
    <lineage>
        <taxon>Eukaryota</taxon>
        <taxon>Metazoa</taxon>
        <taxon>Chordata</taxon>
        <taxon>Craniata</taxon>
        <taxon>Vertebrata</taxon>
        <taxon>Euteleostomi</taxon>
        <taxon>Actinopterygii</taxon>
        <taxon>Neopterygii</taxon>
        <taxon>Teleostei</taxon>
        <taxon>Neoteleostei</taxon>
        <taxon>Acanthomorphata</taxon>
        <taxon>Eupercaria</taxon>
        <taxon>Perciformes</taxon>
        <taxon>Notothenioidei</taxon>
        <taxon>Channichthyidae</taxon>
        <taxon>Chaenocephalus</taxon>
    </lineage>
</organism>
<comment type="caution">
    <text evidence="1">The sequence shown here is derived from an EMBL/GenBank/DDBJ whole genome shotgun (WGS) entry which is preliminary data.</text>
</comment>
<gene>
    <name evidence="1" type="ORF">KUCAC02_018982</name>
</gene>
<dbReference type="Proteomes" id="UP001057452">
    <property type="component" value="Chromosome 17"/>
</dbReference>
<sequence length="388" mass="42090">MANMGLPLAFGSSSNQRRGARRSNRKPATCWEESAEEEGDLQVNNKVAVCDSMKETTEETQAAGWEAYWAEQGEALLWSSWLEKLPETDQGSGTAPWEDPHSKAAWDTHAAETYYSYWDQYLYWAAQGWSAEQPAWEGITGGVGGTETEGGREGQTEDQQRAGEEEALGDDAEGLKDLFAHSCTLAVRSESDSEAECVSVCDIRQQAERELCVSDRPSDGGSDHRSHAASSQGPTAQQADSQHAPGGADRQSGNSKATSNGEDDDEHHKPPGGGGAGVKRSHELDEEESPNLTPEEESPNLTPEEVSPNLTPEEVSPNLTPEEESPNLTPEEESPNLTPEEVSPNLTPEEESPNLTPEEERARNPEHPEEAWSKLGLSTTLSLCSKAC</sequence>
<proteinExistence type="predicted"/>
<evidence type="ECO:0000313" key="1">
    <source>
        <dbReference type="EMBL" id="KAI4810135.1"/>
    </source>
</evidence>
<protein>
    <submittedName>
        <fullName evidence="1">Uncharacterized protein</fullName>
    </submittedName>
</protein>
<keyword evidence="2" id="KW-1185">Reference proteome</keyword>